<gene>
    <name evidence="5" type="ORF">MAIT1_00350</name>
</gene>
<evidence type="ECO:0000256" key="4">
    <source>
        <dbReference type="ARBA" id="ARBA00023010"/>
    </source>
</evidence>
<dbReference type="GO" id="GO:0015031">
    <property type="term" value="P:protein transport"/>
    <property type="evidence" value="ECO:0007669"/>
    <property type="project" value="UniProtKB-UniRule"/>
</dbReference>
<comment type="similarity">
    <text evidence="1">Belongs to the SecB family.</text>
</comment>
<keyword evidence="3" id="KW-0653">Protein transport</keyword>
<comment type="caution">
    <text evidence="5">The sequence shown here is derived from an EMBL/GenBank/DDBJ whole genome shotgun (WGS) entry which is preliminary data.</text>
</comment>
<dbReference type="Pfam" id="PF02556">
    <property type="entry name" value="SecB"/>
    <property type="match status" value="1"/>
</dbReference>
<dbReference type="PANTHER" id="PTHR36918:SF1">
    <property type="entry name" value="PROTEIN-EXPORT PROTEIN SECB"/>
    <property type="match status" value="1"/>
</dbReference>
<dbReference type="GO" id="GO:0006457">
    <property type="term" value="P:protein folding"/>
    <property type="evidence" value="ECO:0007669"/>
    <property type="project" value="UniProtKB-UniRule"/>
</dbReference>
<dbReference type="NCBIfam" id="NF004392">
    <property type="entry name" value="PRK05751.1-3"/>
    <property type="match status" value="1"/>
</dbReference>
<dbReference type="GO" id="GO:0051082">
    <property type="term" value="F:unfolded protein binding"/>
    <property type="evidence" value="ECO:0007669"/>
    <property type="project" value="InterPro"/>
</dbReference>
<dbReference type="GO" id="GO:0051262">
    <property type="term" value="P:protein tetramerization"/>
    <property type="evidence" value="ECO:0007669"/>
    <property type="project" value="InterPro"/>
</dbReference>
<dbReference type="PRINTS" id="PR01594">
    <property type="entry name" value="SECBCHAPRONE"/>
</dbReference>
<dbReference type="EMBL" id="LVJN01000015">
    <property type="protein sequence ID" value="OSM06787.1"/>
    <property type="molecule type" value="Genomic_DNA"/>
</dbReference>
<keyword evidence="4" id="KW-0811">Translocation</keyword>
<organism evidence="5 6">
    <name type="scientific">Magnetofaba australis IT-1</name>
    <dbReference type="NCBI Taxonomy" id="1434232"/>
    <lineage>
        <taxon>Bacteria</taxon>
        <taxon>Pseudomonadati</taxon>
        <taxon>Pseudomonadota</taxon>
        <taxon>Magnetococcia</taxon>
        <taxon>Magnetococcales</taxon>
        <taxon>Magnetococcaceae</taxon>
        <taxon>Magnetofaba</taxon>
    </lineage>
</organism>
<accession>A0A1Y2K8G0</accession>
<dbReference type="HAMAP" id="MF_00821">
    <property type="entry name" value="SecB"/>
    <property type="match status" value="1"/>
</dbReference>
<evidence type="ECO:0000256" key="1">
    <source>
        <dbReference type="ARBA" id="ARBA00009990"/>
    </source>
</evidence>
<dbReference type="InterPro" id="IPR035958">
    <property type="entry name" value="SecB-like_sf"/>
</dbReference>
<reference evidence="5 6" key="1">
    <citation type="journal article" date="2016" name="BMC Genomics">
        <title>Combined genomic and structural analyses of a cultured magnetotactic bacterium reveals its niche adaptation to a dynamic environment.</title>
        <authorList>
            <person name="Araujo A.C."/>
            <person name="Morillo V."/>
            <person name="Cypriano J."/>
            <person name="Teixeira L.C."/>
            <person name="Leao P."/>
            <person name="Lyra S."/>
            <person name="Almeida L.G."/>
            <person name="Bazylinski D.A."/>
            <person name="Vasconcellos A.T."/>
            <person name="Abreu F."/>
            <person name="Lins U."/>
        </authorList>
    </citation>
    <scope>NUCLEOTIDE SEQUENCE [LARGE SCALE GENOMIC DNA]</scope>
    <source>
        <strain evidence="5 6">IT-1</strain>
    </source>
</reference>
<dbReference type="PANTHER" id="PTHR36918">
    <property type="match status" value="1"/>
</dbReference>
<dbReference type="SUPFAM" id="SSF54611">
    <property type="entry name" value="SecB-like"/>
    <property type="match status" value="1"/>
</dbReference>
<keyword evidence="2" id="KW-0813">Transport</keyword>
<dbReference type="Gene3D" id="3.10.420.10">
    <property type="entry name" value="SecB-like"/>
    <property type="match status" value="1"/>
</dbReference>
<dbReference type="GO" id="GO:0005737">
    <property type="term" value="C:cytoplasm"/>
    <property type="evidence" value="ECO:0007669"/>
    <property type="project" value="UniProtKB-SubCell"/>
</dbReference>
<dbReference type="RefSeq" id="WP_085440467.1">
    <property type="nucleotide sequence ID" value="NZ_LVJN01000015.1"/>
</dbReference>
<dbReference type="OrthoDB" id="9795145at2"/>
<evidence type="ECO:0000256" key="2">
    <source>
        <dbReference type="ARBA" id="ARBA00022448"/>
    </source>
</evidence>
<dbReference type="Proteomes" id="UP000194003">
    <property type="component" value="Unassembled WGS sequence"/>
</dbReference>
<dbReference type="AlphaFoldDB" id="A0A1Y2K8G0"/>
<protein>
    <submittedName>
        <fullName evidence="5">Putative preprotein translocase subunit SecB</fullName>
    </submittedName>
</protein>
<evidence type="ECO:0000313" key="6">
    <source>
        <dbReference type="Proteomes" id="UP000194003"/>
    </source>
</evidence>
<dbReference type="NCBIfam" id="TIGR00809">
    <property type="entry name" value="secB"/>
    <property type="match status" value="1"/>
</dbReference>
<dbReference type="InterPro" id="IPR003708">
    <property type="entry name" value="SecB"/>
</dbReference>
<sequence>MSEVQNPQDAAAGQEPPVFHVAKLYLKDLSFESPNAPDAFGETGEPKAEFNLDTKAARKSDDHYEVTLQVTVTVKDASGEKTMFLAEVVYAGLFLIKNIPEQHLPMVLGIECPNILFPYLRQLVSSVVQDGGFKPMVLDPINFAALFQQAQQQQAAQQAAN</sequence>
<dbReference type="STRING" id="1434232.MAIT1_00350"/>
<keyword evidence="6" id="KW-1185">Reference proteome</keyword>
<evidence type="ECO:0000313" key="5">
    <source>
        <dbReference type="EMBL" id="OSM06787.1"/>
    </source>
</evidence>
<name>A0A1Y2K8G0_9PROT</name>
<evidence type="ECO:0000256" key="3">
    <source>
        <dbReference type="ARBA" id="ARBA00022927"/>
    </source>
</evidence>
<proteinExistence type="inferred from homology"/>